<dbReference type="InterPro" id="IPR053265">
    <property type="entry name" value="Serpin"/>
</dbReference>
<evidence type="ECO:0000313" key="4">
    <source>
        <dbReference type="Proteomes" id="UP000192917"/>
    </source>
</evidence>
<accession>A0A1Y6BGP5</accession>
<dbReference type="GO" id="GO:0005615">
    <property type="term" value="C:extracellular space"/>
    <property type="evidence" value="ECO:0007669"/>
    <property type="project" value="TreeGrafter"/>
</dbReference>
<dbReference type="Proteomes" id="UP000192917">
    <property type="component" value="Unassembled WGS sequence"/>
</dbReference>
<dbReference type="SMART" id="SM00280">
    <property type="entry name" value="KAZAL"/>
    <property type="match status" value="1"/>
</dbReference>
<dbReference type="AlphaFoldDB" id="A0A1Y6BGP5"/>
<dbReference type="PROSITE" id="PS51465">
    <property type="entry name" value="KAZAL_2"/>
    <property type="match status" value="1"/>
</dbReference>
<keyword evidence="4" id="KW-1185">Reference proteome</keyword>
<dbReference type="EMBL" id="FWZX01000003">
    <property type="protein sequence ID" value="SMF02327.1"/>
    <property type="molecule type" value="Genomic_DNA"/>
</dbReference>
<dbReference type="Gene3D" id="3.30.60.30">
    <property type="match status" value="1"/>
</dbReference>
<feature type="domain" description="Kazal-like" evidence="2">
    <location>
        <begin position="77"/>
        <end position="125"/>
    </location>
</feature>
<dbReference type="PANTHER" id="PTHR21131:SF0">
    <property type="entry name" value="GEO10195P1-RELATED"/>
    <property type="match status" value="1"/>
</dbReference>
<dbReference type="PANTHER" id="PTHR21131">
    <property type="entry name" value="SERINE-TYPE ENDOPEPTIDASE INHIBITOR"/>
    <property type="match status" value="1"/>
</dbReference>
<dbReference type="Pfam" id="PF00050">
    <property type="entry name" value="Kazal_1"/>
    <property type="match status" value="1"/>
</dbReference>
<sequence>MTRPSSTLPSALLLSLALAALLGACQPATQGEIPTPAAPTAGRSVGAGGVCGGLAGITCGDPTTYCRTGPAEQCGAGDRTGICVPLPQACTREYKPVCGCDGKTYGNACEAAAKGVSVAREDACS</sequence>
<evidence type="ECO:0000313" key="3">
    <source>
        <dbReference type="EMBL" id="SMF02327.1"/>
    </source>
</evidence>
<dbReference type="PROSITE" id="PS51257">
    <property type="entry name" value="PROKAR_LIPOPROTEIN"/>
    <property type="match status" value="1"/>
</dbReference>
<proteinExistence type="predicted"/>
<evidence type="ECO:0000256" key="1">
    <source>
        <dbReference type="SAM" id="SignalP"/>
    </source>
</evidence>
<feature type="chain" id="PRO_5013142393" evidence="1">
    <location>
        <begin position="20"/>
        <end position="125"/>
    </location>
</feature>
<gene>
    <name evidence="3" type="ORF">SAMN05428998_10344</name>
</gene>
<dbReference type="RefSeq" id="WP_085121499.1">
    <property type="nucleotide sequence ID" value="NZ_FWZX01000003.1"/>
</dbReference>
<keyword evidence="1" id="KW-0732">Signal</keyword>
<dbReference type="SUPFAM" id="SSF100895">
    <property type="entry name" value="Kazal-type serine protease inhibitors"/>
    <property type="match status" value="1"/>
</dbReference>
<organism evidence="3 4">
    <name type="scientific">Tistlia consotensis USBA 355</name>
    <dbReference type="NCBI Taxonomy" id="560819"/>
    <lineage>
        <taxon>Bacteria</taxon>
        <taxon>Pseudomonadati</taxon>
        <taxon>Pseudomonadota</taxon>
        <taxon>Alphaproteobacteria</taxon>
        <taxon>Rhodospirillales</taxon>
        <taxon>Rhodovibrionaceae</taxon>
        <taxon>Tistlia</taxon>
    </lineage>
</organism>
<evidence type="ECO:0000259" key="2">
    <source>
        <dbReference type="PROSITE" id="PS51465"/>
    </source>
</evidence>
<name>A0A1Y6BGP5_9PROT</name>
<dbReference type="CDD" id="cd00104">
    <property type="entry name" value="KAZAL_FS"/>
    <property type="match status" value="1"/>
</dbReference>
<feature type="signal peptide" evidence="1">
    <location>
        <begin position="1"/>
        <end position="19"/>
    </location>
</feature>
<dbReference type="STRING" id="560819.SAMN05428998_10344"/>
<dbReference type="InterPro" id="IPR036058">
    <property type="entry name" value="Kazal_dom_sf"/>
</dbReference>
<protein>
    <submittedName>
        <fullName evidence="3">Kazal-type serine protease inhibitor domain-containing protein</fullName>
    </submittedName>
</protein>
<reference evidence="3 4" key="1">
    <citation type="submission" date="2017-04" db="EMBL/GenBank/DDBJ databases">
        <authorList>
            <person name="Afonso C.L."/>
            <person name="Miller P.J."/>
            <person name="Scott M.A."/>
            <person name="Spackman E."/>
            <person name="Goraichik I."/>
            <person name="Dimitrov K.M."/>
            <person name="Suarez D.L."/>
            <person name="Swayne D.E."/>
        </authorList>
    </citation>
    <scope>NUCLEOTIDE SEQUENCE [LARGE SCALE GENOMIC DNA]</scope>
    <source>
        <strain evidence="3 4">USBA 355</strain>
    </source>
</reference>
<dbReference type="InterPro" id="IPR002350">
    <property type="entry name" value="Kazal_dom"/>
</dbReference>